<evidence type="ECO:0000313" key="3">
    <source>
        <dbReference type="Proteomes" id="UP000051820"/>
    </source>
</evidence>
<dbReference type="InterPro" id="IPR028259">
    <property type="entry name" value="AP2-like_int_N"/>
</dbReference>
<sequence length="71" mass="8163">MASIKKRGNLWQVHVSYTDKFGKHRTKSKSGFKTKREAQVYAADMQTQSFNGEITVNNSTFFQFIFVIGII</sequence>
<feature type="domain" description="AP2-like integrase N-terminal" evidence="1">
    <location>
        <begin position="11"/>
        <end position="49"/>
    </location>
</feature>
<dbReference type="Proteomes" id="UP000051820">
    <property type="component" value="Unassembled WGS sequence"/>
</dbReference>
<gene>
    <name evidence="2" type="ORF">FD16_GL001620</name>
</gene>
<evidence type="ECO:0000259" key="1">
    <source>
        <dbReference type="Pfam" id="PF14657"/>
    </source>
</evidence>
<proteinExistence type="predicted"/>
<name>A0A0R1VW04_9LACO</name>
<comment type="caution">
    <text evidence="2">The sequence shown here is derived from an EMBL/GenBank/DDBJ whole genome shotgun (WGS) entry which is preliminary data.</text>
</comment>
<dbReference type="AlphaFoldDB" id="A0A0R1VW04"/>
<evidence type="ECO:0000313" key="2">
    <source>
        <dbReference type="EMBL" id="KRM09567.1"/>
    </source>
</evidence>
<dbReference type="RefSeq" id="WP_010623160.1">
    <property type="nucleotide sequence ID" value="NZ_AZGF01000039.1"/>
</dbReference>
<accession>A0A0R1VW04</accession>
<dbReference type="OrthoDB" id="9803188at2"/>
<protein>
    <recommendedName>
        <fullName evidence="1">AP2-like integrase N-terminal domain-containing protein</fullName>
    </recommendedName>
</protein>
<dbReference type="PATRIC" id="fig|1423807.3.peg.1661"/>
<keyword evidence="3" id="KW-1185">Reference proteome</keyword>
<reference evidence="2 3" key="1">
    <citation type="journal article" date="2015" name="Genome Announc.">
        <title>Expanding the biotechnology potential of lactobacilli through comparative genomics of 213 strains and associated genera.</title>
        <authorList>
            <person name="Sun Z."/>
            <person name="Harris H.M."/>
            <person name="McCann A."/>
            <person name="Guo C."/>
            <person name="Argimon S."/>
            <person name="Zhang W."/>
            <person name="Yang X."/>
            <person name="Jeffery I.B."/>
            <person name="Cooney J.C."/>
            <person name="Kagawa T.F."/>
            <person name="Liu W."/>
            <person name="Song Y."/>
            <person name="Salvetti E."/>
            <person name="Wrobel A."/>
            <person name="Rasinkangas P."/>
            <person name="Parkhill J."/>
            <person name="Rea M.C."/>
            <person name="O'Sullivan O."/>
            <person name="Ritari J."/>
            <person name="Douillard F.P."/>
            <person name="Paul Ross R."/>
            <person name="Yang R."/>
            <person name="Briner A.E."/>
            <person name="Felis G.E."/>
            <person name="de Vos W.M."/>
            <person name="Barrangou R."/>
            <person name="Klaenhammer T.R."/>
            <person name="Caufield P.W."/>
            <person name="Cui Y."/>
            <person name="Zhang H."/>
            <person name="O'Toole P.W."/>
        </authorList>
    </citation>
    <scope>NUCLEOTIDE SEQUENCE [LARGE SCALE GENOMIC DNA]</scope>
    <source>
        <strain evidence="2 3">DSM 5007</strain>
    </source>
</reference>
<organism evidence="2 3">
    <name type="scientific">Paucilactobacillus suebicus DSM 5007 = KCTC 3549</name>
    <dbReference type="NCBI Taxonomy" id="1423807"/>
    <lineage>
        <taxon>Bacteria</taxon>
        <taxon>Bacillati</taxon>
        <taxon>Bacillota</taxon>
        <taxon>Bacilli</taxon>
        <taxon>Lactobacillales</taxon>
        <taxon>Lactobacillaceae</taxon>
        <taxon>Paucilactobacillus</taxon>
    </lineage>
</organism>
<dbReference type="EMBL" id="AZGF01000039">
    <property type="protein sequence ID" value="KRM09567.1"/>
    <property type="molecule type" value="Genomic_DNA"/>
</dbReference>
<dbReference type="Pfam" id="PF14657">
    <property type="entry name" value="Arm-DNA-bind_4"/>
    <property type="match status" value="1"/>
</dbReference>